<accession>A0A1Y2E1X4</accession>
<dbReference type="SUPFAM" id="SSF51905">
    <property type="entry name" value="FAD/NAD(P)-binding domain"/>
    <property type="match status" value="1"/>
</dbReference>
<dbReference type="InParanoid" id="A0A1Y2E1X4"/>
<evidence type="ECO:0000313" key="7">
    <source>
        <dbReference type="Proteomes" id="UP000193689"/>
    </source>
</evidence>
<dbReference type="Gene3D" id="3.50.50.100">
    <property type="match status" value="1"/>
</dbReference>
<feature type="domain" description="FAD/NAD(P)-binding" evidence="5">
    <location>
        <begin position="4"/>
        <end position="287"/>
    </location>
</feature>
<dbReference type="PRINTS" id="PR00368">
    <property type="entry name" value="FADPNR"/>
</dbReference>
<dbReference type="GO" id="GO:0004174">
    <property type="term" value="F:electron-transferring-flavoprotein dehydrogenase activity"/>
    <property type="evidence" value="ECO:0007669"/>
    <property type="project" value="TreeGrafter"/>
</dbReference>
<proteinExistence type="inferred from homology"/>
<name>A0A1Y2E1X4_9PEZI</name>
<dbReference type="GO" id="GO:0005737">
    <property type="term" value="C:cytoplasm"/>
    <property type="evidence" value="ECO:0007669"/>
    <property type="project" value="TreeGrafter"/>
</dbReference>
<protein>
    <recommendedName>
        <fullName evidence="5">FAD/NAD(P)-binding domain-containing protein</fullName>
    </recommendedName>
</protein>
<comment type="caution">
    <text evidence="6">The sequence shown here is derived from an EMBL/GenBank/DDBJ whole genome shotgun (WGS) entry which is preliminary data.</text>
</comment>
<evidence type="ECO:0000256" key="4">
    <source>
        <dbReference type="ARBA" id="ARBA00023002"/>
    </source>
</evidence>
<comment type="similarity">
    <text evidence="1">Belongs to the FAD-dependent oxidoreductase family.</text>
</comment>
<keyword evidence="2" id="KW-0285">Flavoprotein</keyword>
<keyword evidence="4" id="KW-0560">Oxidoreductase</keyword>
<dbReference type="GeneID" id="63776441"/>
<evidence type="ECO:0000256" key="2">
    <source>
        <dbReference type="ARBA" id="ARBA00022630"/>
    </source>
</evidence>
<dbReference type="RefSeq" id="XP_040716710.1">
    <property type="nucleotide sequence ID" value="XM_040860229.1"/>
</dbReference>
<evidence type="ECO:0000256" key="1">
    <source>
        <dbReference type="ARBA" id="ARBA00006442"/>
    </source>
</evidence>
<reference evidence="6 7" key="1">
    <citation type="submission" date="2016-07" db="EMBL/GenBank/DDBJ databases">
        <title>Pervasive Adenine N6-methylation of Active Genes in Fungi.</title>
        <authorList>
            <consortium name="DOE Joint Genome Institute"/>
            <person name="Mondo S.J."/>
            <person name="Dannebaum R.O."/>
            <person name="Kuo R.C."/>
            <person name="Labutti K."/>
            <person name="Haridas S."/>
            <person name="Kuo A."/>
            <person name="Salamov A."/>
            <person name="Ahrendt S.R."/>
            <person name="Lipzen A."/>
            <person name="Sullivan W."/>
            <person name="Andreopoulos W.B."/>
            <person name="Clum A."/>
            <person name="Lindquist E."/>
            <person name="Daum C."/>
            <person name="Ramamoorthy G.K."/>
            <person name="Gryganskyi A."/>
            <person name="Culley D."/>
            <person name="Magnuson J.K."/>
            <person name="James T.Y."/>
            <person name="O'Malley M.A."/>
            <person name="Stajich J.E."/>
            <person name="Spatafora J.W."/>
            <person name="Visel A."/>
            <person name="Grigoriev I.V."/>
        </authorList>
    </citation>
    <scope>NUCLEOTIDE SEQUENCE [LARGE SCALE GENOMIC DNA]</scope>
    <source>
        <strain evidence="6 7">CBS 129021</strain>
    </source>
</reference>
<dbReference type="Pfam" id="PF07992">
    <property type="entry name" value="Pyr_redox_2"/>
    <property type="match status" value="1"/>
</dbReference>
<dbReference type="GO" id="GO:0050660">
    <property type="term" value="F:flavin adenine dinucleotide binding"/>
    <property type="evidence" value="ECO:0007669"/>
    <property type="project" value="TreeGrafter"/>
</dbReference>
<gene>
    <name evidence="6" type="ORF">BCR38DRAFT_433130</name>
</gene>
<dbReference type="PANTHER" id="PTHR43735">
    <property type="entry name" value="APOPTOSIS-INDUCING FACTOR 1"/>
    <property type="match status" value="1"/>
</dbReference>
<keyword evidence="7" id="KW-1185">Reference proteome</keyword>
<keyword evidence="3" id="KW-0274">FAD</keyword>
<dbReference type="OrthoDB" id="202203at2759"/>
<sequence length="371" mass="39924">MTQTIVVLGGAYAGIEISHRLLKYTRNSVKDLKVILVSKNSHLYWNMASVRAIVPGVLTEEQISASIETGFSKYPAEAFEFIVGSAESSDLDAKTVTIATANGERTLNYDHLVLATGSRTVDDQVPWKGNGTNEQIQAMLRDTQQKVAAAKHIVVAGAGATGVETAGELRYEYKDKEVVLLSADPQILGGDVIAGNAASELKKLGVTIKTSARVVGHNVTADGQTEVTLENGEKITTDLYLPTMGMRANSEYLPAKVKKEHDFVDVDEFYRVKNVENVWAAGDIAWSPRGSFVATQKQAGGVAKNLDLILHGKAPIPVKLLPVDPFLCATGRGRGAGRINGFKVFSLMVYMIKGKTLGTNHLPGYIDGSSF</sequence>
<dbReference type="InterPro" id="IPR036188">
    <property type="entry name" value="FAD/NAD-bd_sf"/>
</dbReference>
<dbReference type="PANTHER" id="PTHR43735:SF3">
    <property type="entry name" value="FERROPTOSIS SUPPRESSOR PROTEIN 1"/>
    <property type="match status" value="1"/>
</dbReference>
<organism evidence="6 7">
    <name type="scientific">Pseudomassariella vexata</name>
    <dbReference type="NCBI Taxonomy" id="1141098"/>
    <lineage>
        <taxon>Eukaryota</taxon>
        <taxon>Fungi</taxon>
        <taxon>Dikarya</taxon>
        <taxon>Ascomycota</taxon>
        <taxon>Pezizomycotina</taxon>
        <taxon>Sordariomycetes</taxon>
        <taxon>Xylariomycetidae</taxon>
        <taxon>Amphisphaeriales</taxon>
        <taxon>Pseudomassariaceae</taxon>
        <taxon>Pseudomassariella</taxon>
    </lineage>
</organism>
<evidence type="ECO:0000313" key="6">
    <source>
        <dbReference type="EMBL" id="ORY65558.1"/>
    </source>
</evidence>
<evidence type="ECO:0000259" key="5">
    <source>
        <dbReference type="Pfam" id="PF07992"/>
    </source>
</evidence>
<dbReference type="STRING" id="1141098.A0A1Y2E1X4"/>
<dbReference type="Proteomes" id="UP000193689">
    <property type="component" value="Unassembled WGS sequence"/>
</dbReference>
<dbReference type="InterPro" id="IPR023753">
    <property type="entry name" value="FAD/NAD-binding_dom"/>
</dbReference>
<evidence type="ECO:0000256" key="3">
    <source>
        <dbReference type="ARBA" id="ARBA00022827"/>
    </source>
</evidence>
<dbReference type="EMBL" id="MCFJ01000006">
    <property type="protein sequence ID" value="ORY65558.1"/>
    <property type="molecule type" value="Genomic_DNA"/>
</dbReference>
<dbReference type="AlphaFoldDB" id="A0A1Y2E1X4"/>